<evidence type="ECO:0000256" key="4">
    <source>
        <dbReference type="ARBA" id="ARBA00022723"/>
    </source>
</evidence>
<feature type="domain" description="LIM zinc-binding" evidence="10">
    <location>
        <begin position="1"/>
        <end position="59"/>
    </location>
</feature>
<name>A0A091MBN8_CARIC</name>
<sequence length="567" mass="63740">DCAGCGRDIKNGQALLALDKQWHLGCFKCKACGKVLTGEYISKDGAPYCEKDYQILFGVKCEACHQFITGKVLEVGDKHYHPSCARCSRCNQMFTEGEEMYLQGSTVWHPDCKQSTKSEEKLRPTRTSSESIYSRPGSSIPGSPGHTIYAKVDNEILDYKDLAAIPKVKAIYDIERPDLITYEPFYTSAYEDRQERQSLGESPRTLSPTPSAEGYQDVRDRMIHRSTSQGSINSPVYSRHSYTPTMSRSPQHFHRPGNEPSSGRNSPVPYRPDSRPLTPTYAQAPKHFHVPDQGVNIYRKPPIYKQHDAAALAAQSKSSEDIIKSSKFPAAHAPAPNEIPKIETDHWPGPPSLAAIAGADMRRRSSGREEDDEELQRRRQLQEEQLMKLNSGLGQLILKEEMEKESRDRSALSASRYDSPVKVFSLPHSTAHASASKTSSLPGYGKNGLHRPVSTDFGQYNSYGDVSGGVRDFQSLPDGHVPGMRMDRGVSMPNMLEPKASADIFPYEILMVTNRGRNKILKDVDRTRLERHLAPEVFQEIFGMTIQEFDKLPLWRRNDMKKKAKLF</sequence>
<evidence type="ECO:0000256" key="5">
    <source>
        <dbReference type="ARBA" id="ARBA00022737"/>
    </source>
</evidence>
<dbReference type="Pfam" id="PF00412">
    <property type="entry name" value="LIM"/>
    <property type="match status" value="2"/>
</dbReference>
<feature type="compositionally biased region" description="Polar residues" evidence="9">
    <location>
        <begin position="225"/>
        <end position="250"/>
    </location>
</feature>
<dbReference type="GO" id="GO:0030032">
    <property type="term" value="P:lamellipodium assembly"/>
    <property type="evidence" value="ECO:0007669"/>
    <property type="project" value="TreeGrafter"/>
</dbReference>
<feature type="non-terminal residue" evidence="12">
    <location>
        <position position="567"/>
    </location>
</feature>
<keyword evidence="2" id="KW-0963">Cytoplasm</keyword>
<feature type="region of interest" description="Disordered" evidence="9">
    <location>
        <begin position="357"/>
        <end position="379"/>
    </location>
</feature>
<evidence type="ECO:0000256" key="9">
    <source>
        <dbReference type="SAM" id="MobiDB-lite"/>
    </source>
</evidence>
<dbReference type="GO" id="GO:0001725">
    <property type="term" value="C:stress fiber"/>
    <property type="evidence" value="ECO:0007669"/>
    <property type="project" value="TreeGrafter"/>
</dbReference>
<dbReference type="AlphaFoldDB" id="A0A091MBN8"/>
<gene>
    <name evidence="12" type="ORF">N322_04026</name>
</gene>
<comment type="subcellular location">
    <subcellularLocation>
        <location evidence="1">Cytoplasm</location>
    </subcellularLocation>
</comment>
<dbReference type="InterPro" id="IPR032402">
    <property type="entry name" value="AbLIM_anchor"/>
</dbReference>
<feature type="region of interest" description="Disordered" evidence="9">
    <location>
        <begin position="115"/>
        <end position="145"/>
    </location>
</feature>
<evidence type="ECO:0000256" key="8">
    <source>
        <dbReference type="PROSITE-ProRule" id="PRU00125"/>
    </source>
</evidence>
<dbReference type="FunFam" id="2.10.110.10:FF:000007">
    <property type="entry name" value="actin-binding LIM protein 1 isoform X1"/>
    <property type="match status" value="1"/>
</dbReference>
<keyword evidence="3" id="KW-0597">Phosphoprotein</keyword>
<dbReference type="CDD" id="cd09329">
    <property type="entry name" value="LIM3_abLIM"/>
    <property type="match status" value="1"/>
</dbReference>
<evidence type="ECO:0000256" key="2">
    <source>
        <dbReference type="ARBA" id="ARBA00022490"/>
    </source>
</evidence>
<dbReference type="Pfam" id="PF16182">
    <property type="entry name" value="AbLIM_anchor"/>
    <property type="match status" value="1"/>
</dbReference>
<evidence type="ECO:0000313" key="13">
    <source>
        <dbReference type="Proteomes" id="UP000054116"/>
    </source>
</evidence>
<protein>
    <submittedName>
        <fullName evidence="12">Actin-binding LIM protein 1</fullName>
    </submittedName>
</protein>
<keyword evidence="4 8" id="KW-0479">Metal-binding</keyword>
<evidence type="ECO:0000259" key="10">
    <source>
        <dbReference type="PROSITE" id="PS50023"/>
    </source>
</evidence>
<proteinExistence type="predicted"/>
<dbReference type="SUPFAM" id="SSF57716">
    <property type="entry name" value="Glucocorticoid receptor-like (DNA-binding domain)"/>
    <property type="match status" value="3"/>
</dbReference>
<keyword evidence="13" id="KW-1185">Reference proteome</keyword>
<dbReference type="Gene3D" id="2.10.110.10">
    <property type="entry name" value="Cysteine Rich Protein"/>
    <property type="match status" value="2"/>
</dbReference>
<dbReference type="EMBL" id="KK525519">
    <property type="protein sequence ID" value="KFP67984.1"/>
    <property type="molecule type" value="Genomic_DNA"/>
</dbReference>
<dbReference type="InterPro" id="IPR001781">
    <property type="entry name" value="Znf_LIM"/>
</dbReference>
<organism evidence="12 13">
    <name type="scientific">Cariama cristata</name>
    <name type="common">Red-legged seriema</name>
    <dbReference type="NCBI Taxonomy" id="54380"/>
    <lineage>
        <taxon>Eukaryota</taxon>
        <taxon>Metazoa</taxon>
        <taxon>Chordata</taxon>
        <taxon>Craniata</taxon>
        <taxon>Vertebrata</taxon>
        <taxon>Euteleostomi</taxon>
        <taxon>Archelosauria</taxon>
        <taxon>Archosauria</taxon>
        <taxon>Dinosauria</taxon>
        <taxon>Saurischia</taxon>
        <taxon>Theropoda</taxon>
        <taxon>Coelurosauria</taxon>
        <taxon>Aves</taxon>
        <taxon>Neognathae</taxon>
        <taxon>Neoaves</taxon>
        <taxon>Telluraves</taxon>
        <taxon>Australaves</taxon>
        <taxon>Cariamiformes</taxon>
        <taxon>Cariamidae</taxon>
        <taxon>Cariama</taxon>
    </lineage>
</organism>
<dbReference type="SUPFAM" id="SSF47050">
    <property type="entry name" value="VHP, Villin headpiece domain"/>
    <property type="match status" value="1"/>
</dbReference>
<feature type="compositionally biased region" description="Low complexity" evidence="9">
    <location>
        <begin position="136"/>
        <end position="145"/>
    </location>
</feature>
<evidence type="ECO:0000313" key="12">
    <source>
        <dbReference type="EMBL" id="KFP67984.1"/>
    </source>
</evidence>
<dbReference type="Pfam" id="PF02209">
    <property type="entry name" value="VHP"/>
    <property type="match status" value="1"/>
</dbReference>
<dbReference type="Gene3D" id="1.10.950.10">
    <property type="entry name" value="Villin headpiece domain"/>
    <property type="match status" value="1"/>
</dbReference>
<dbReference type="InterPro" id="IPR051618">
    <property type="entry name" value="Actin-binding_LIM"/>
</dbReference>
<dbReference type="GO" id="GO:0005737">
    <property type="term" value="C:cytoplasm"/>
    <property type="evidence" value="ECO:0007669"/>
    <property type="project" value="UniProtKB-SubCell"/>
</dbReference>
<evidence type="ECO:0000259" key="11">
    <source>
        <dbReference type="PROSITE" id="PS51089"/>
    </source>
</evidence>
<dbReference type="GO" id="GO:0046872">
    <property type="term" value="F:metal ion binding"/>
    <property type="evidence" value="ECO:0007669"/>
    <property type="project" value="UniProtKB-KW"/>
</dbReference>
<feature type="domain" description="HP" evidence="11">
    <location>
        <begin position="499"/>
        <end position="567"/>
    </location>
</feature>
<evidence type="ECO:0000256" key="1">
    <source>
        <dbReference type="ARBA" id="ARBA00004496"/>
    </source>
</evidence>
<dbReference type="GO" id="GO:0060271">
    <property type="term" value="P:cilium assembly"/>
    <property type="evidence" value="ECO:0007669"/>
    <property type="project" value="TreeGrafter"/>
</dbReference>
<dbReference type="GO" id="GO:0051015">
    <property type="term" value="F:actin filament binding"/>
    <property type="evidence" value="ECO:0007669"/>
    <property type="project" value="TreeGrafter"/>
</dbReference>
<dbReference type="SMART" id="SM00132">
    <property type="entry name" value="LIM"/>
    <property type="match status" value="2"/>
</dbReference>
<feature type="region of interest" description="Disordered" evidence="9">
    <location>
        <begin position="192"/>
        <end position="282"/>
    </location>
</feature>
<dbReference type="FunFam" id="1.10.950.10:FF:000001">
    <property type="entry name" value="actin-binding LIM protein 1 isoform X2"/>
    <property type="match status" value="1"/>
</dbReference>
<accession>A0A091MBN8</accession>
<dbReference type="SMART" id="SM00153">
    <property type="entry name" value="VHP"/>
    <property type="match status" value="1"/>
</dbReference>
<dbReference type="InterPro" id="IPR003128">
    <property type="entry name" value="Villin_headpiece"/>
</dbReference>
<feature type="non-terminal residue" evidence="12">
    <location>
        <position position="1"/>
    </location>
</feature>
<dbReference type="PANTHER" id="PTHR24213:SF18">
    <property type="entry name" value="ACTIN-BINDING LIM PROTEIN 1"/>
    <property type="match status" value="1"/>
</dbReference>
<reference evidence="12 13" key="1">
    <citation type="submission" date="2014-04" db="EMBL/GenBank/DDBJ databases">
        <title>Genome evolution of avian class.</title>
        <authorList>
            <person name="Zhang G."/>
            <person name="Li C."/>
        </authorList>
    </citation>
    <scope>NUCLEOTIDE SEQUENCE [LARGE SCALE GENOMIC DNA]</scope>
    <source>
        <strain evidence="12">BGI_N322</strain>
    </source>
</reference>
<dbReference type="PROSITE" id="PS00478">
    <property type="entry name" value="LIM_DOMAIN_1"/>
    <property type="match status" value="2"/>
</dbReference>
<dbReference type="Proteomes" id="UP000054116">
    <property type="component" value="Unassembled WGS sequence"/>
</dbReference>
<dbReference type="FunFam" id="2.10.110.10:FF:000004">
    <property type="entry name" value="actin-binding LIM protein 1 isoform X1"/>
    <property type="match status" value="1"/>
</dbReference>
<evidence type="ECO:0000256" key="7">
    <source>
        <dbReference type="ARBA" id="ARBA00023038"/>
    </source>
</evidence>
<dbReference type="PROSITE" id="PS51089">
    <property type="entry name" value="HP"/>
    <property type="match status" value="1"/>
</dbReference>
<dbReference type="InterPro" id="IPR036886">
    <property type="entry name" value="Villin_headpiece_dom_sf"/>
</dbReference>
<evidence type="ECO:0000256" key="3">
    <source>
        <dbReference type="ARBA" id="ARBA00022553"/>
    </source>
</evidence>
<keyword evidence="7 8" id="KW-0440">LIM domain</keyword>
<keyword evidence="6 8" id="KW-0862">Zinc</keyword>
<dbReference type="PANTHER" id="PTHR24213">
    <property type="entry name" value="ACTIN-BINDING LIM PROTEIN"/>
    <property type="match status" value="1"/>
</dbReference>
<dbReference type="CDD" id="cd09330">
    <property type="entry name" value="LIM4_abLIM"/>
    <property type="match status" value="1"/>
</dbReference>
<evidence type="ECO:0000256" key="6">
    <source>
        <dbReference type="ARBA" id="ARBA00022833"/>
    </source>
</evidence>
<dbReference type="PROSITE" id="PS50023">
    <property type="entry name" value="LIM_DOMAIN_2"/>
    <property type="match status" value="1"/>
</dbReference>
<dbReference type="GO" id="GO:0007010">
    <property type="term" value="P:cytoskeleton organization"/>
    <property type="evidence" value="ECO:0007669"/>
    <property type="project" value="InterPro"/>
</dbReference>
<feature type="compositionally biased region" description="Polar residues" evidence="9">
    <location>
        <begin position="199"/>
        <end position="210"/>
    </location>
</feature>
<keyword evidence="5" id="KW-0677">Repeat</keyword>